<dbReference type="InterPro" id="IPR004843">
    <property type="entry name" value="Calcineurin-like_PHP"/>
</dbReference>
<evidence type="ECO:0000313" key="3">
    <source>
        <dbReference type="Proteomes" id="UP000716906"/>
    </source>
</evidence>
<dbReference type="Gene3D" id="3.60.21.10">
    <property type="match status" value="1"/>
</dbReference>
<keyword evidence="3" id="KW-1185">Reference proteome</keyword>
<name>A0ABS2E8U8_9FIRM</name>
<dbReference type="Pfam" id="PF00149">
    <property type="entry name" value="Metallophos"/>
    <property type="match status" value="1"/>
</dbReference>
<gene>
    <name evidence="2" type="ORF">H7U36_08035</name>
</gene>
<organism evidence="2 3">
    <name type="scientific">Faecalicatena fissicatena</name>
    <dbReference type="NCBI Taxonomy" id="290055"/>
    <lineage>
        <taxon>Bacteria</taxon>
        <taxon>Bacillati</taxon>
        <taxon>Bacillota</taxon>
        <taxon>Clostridia</taxon>
        <taxon>Lachnospirales</taxon>
        <taxon>Lachnospiraceae</taxon>
        <taxon>Faecalicatena</taxon>
    </lineage>
</organism>
<dbReference type="InterPro" id="IPR029052">
    <property type="entry name" value="Metallo-depent_PP-like"/>
</dbReference>
<accession>A0ABS2E8U8</accession>
<reference evidence="2 3" key="1">
    <citation type="journal article" date="2021" name="Sci. Rep.">
        <title>The distribution of antibiotic resistance genes in chicken gut microbiota commensals.</title>
        <authorList>
            <person name="Juricova H."/>
            <person name="Matiasovicova J."/>
            <person name="Kubasova T."/>
            <person name="Cejkova D."/>
            <person name="Rychlik I."/>
        </authorList>
    </citation>
    <scope>NUCLEOTIDE SEQUENCE [LARGE SCALE GENOMIC DNA]</scope>
    <source>
        <strain evidence="2 3">An773</strain>
    </source>
</reference>
<dbReference type="EMBL" id="JACLYY010000006">
    <property type="protein sequence ID" value="MBM6738052.1"/>
    <property type="molecule type" value="Genomic_DNA"/>
</dbReference>
<evidence type="ECO:0000259" key="1">
    <source>
        <dbReference type="Pfam" id="PF00149"/>
    </source>
</evidence>
<evidence type="ECO:0000313" key="2">
    <source>
        <dbReference type="EMBL" id="MBM6738052.1"/>
    </source>
</evidence>
<feature type="domain" description="Calcineurin-like phosphoesterase" evidence="1">
    <location>
        <begin position="2"/>
        <end position="225"/>
    </location>
</feature>
<sequence>MIYITGDTHGDWMSRLNTNAFPEQKSMTKQDYVIICGDFGIWNDTKKEKYNLDWLEDRSFTTLFVDGNHENFDRLYSMSVAKWRGGKVHFIRPSVIHLMRGQIFHIEGRAFWTFGGAGSHDIQDGILEKDDPRIKKWKHDYEKMFRVNHVSWWREELPSQEEMEEGRKNLANTDNRVDFIVTHCGATSSTLLYSLGEYKPDVLTDYLEEIRQKAVFKKWFMGHYHDNYAINDKEIIIYEQIVRIA</sequence>
<dbReference type="SUPFAM" id="SSF56300">
    <property type="entry name" value="Metallo-dependent phosphatases"/>
    <property type="match status" value="1"/>
</dbReference>
<protein>
    <submittedName>
        <fullName evidence="2">Metallophosphoesterase</fullName>
    </submittedName>
</protein>
<proteinExistence type="predicted"/>
<comment type="caution">
    <text evidence="2">The sequence shown here is derived from an EMBL/GenBank/DDBJ whole genome shotgun (WGS) entry which is preliminary data.</text>
</comment>
<dbReference type="Proteomes" id="UP000716906">
    <property type="component" value="Unassembled WGS sequence"/>
</dbReference>